<dbReference type="GO" id="GO:0051747">
    <property type="term" value="F:cytosine C-5 DNA demethylase activity"/>
    <property type="evidence" value="ECO:0007669"/>
    <property type="project" value="TreeGrafter"/>
</dbReference>
<reference evidence="4 5" key="1">
    <citation type="journal article" date="2010" name="Proc. Natl. Acad. Sci. U.S.A.">
        <title>Insights into evolution of multicellular fungi from the assembled chromosomes of the mushroom Coprinopsis cinerea (Coprinus cinereus).</title>
        <authorList>
            <person name="Stajich J.E."/>
            <person name="Wilke S.K."/>
            <person name="Ahren D."/>
            <person name="Au C.H."/>
            <person name="Birren B.W."/>
            <person name="Borodovsky M."/>
            <person name="Burns C."/>
            <person name="Canback B."/>
            <person name="Casselton L.A."/>
            <person name="Cheng C.K."/>
            <person name="Deng J."/>
            <person name="Dietrich F.S."/>
            <person name="Fargo D.C."/>
            <person name="Farman M.L."/>
            <person name="Gathman A.C."/>
            <person name="Goldberg J."/>
            <person name="Guigo R."/>
            <person name="Hoegger P.J."/>
            <person name="Hooker J.B."/>
            <person name="Huggins A."/>
            <person name="James T.Y."/>
            <person name="Kamada T."/>
            <person name="Kilaru S."/>
            <person name="Kodira C."/>
            <person name="Kues U."/>
            <person name="Kupfer D."/>
            <person name="Kwan H.S."/>
            <person name="Lomsadze A."/>
            <person name="Li W."/>
            <person name="Lilly W.W."/>
            <person name="Ma L.J."/>
            <person name="Mackey A.J."/>
            <person name="Manning G."/>
            <person name="Martin F."/>
            <person name="Muraguchi H."/>
            <person name="Natvig D.O."/>
            <person name="Palmerini H."/>
            <person name="Ramesh M.A."/>
            <person name="Rehmeyer C.J."/>
            <person name="Roe B.A."/>
            <person name="Shenoy N."/>
            <person name="Stanke M."/>
            <person name="Ter-Hovhannisyan V."/>
            <person name="Tunlid A."/>
            <person name="Velagapudi R."/>
            <person name="Vision T.J."/>
            <person name="Zeng Q."/>
            <person name="Zolan M.E."/>
            <person name="Pukkila P.J."/>
        </authorList>
    </citation>
    <scope>NUCLEOTIDE SEQUENCE [LARGE SCALE GENOMIC DNA]</scope>
    <source>
        <strain evidence="5">Okayama-7 / 130 / ATCC MYA-4618 / FGSC 9003</strain>
    </source>
</reference>
<dbReference type="RefSeq" id="XP_001830303.2">
    <property type="nucleotide sequence ID" value="XM_001830251.2"/>
</dbReference>
<dbReference type="VEuPathDB" id="FungiDB:CC1G_01939"/>
<dbReference type="InterPro" id="IPR032852">
    <property type="entry name" value="ALKBH2"/>
</dbReference>
<dbReference type="HOGENOM" id="CLU_292564_0_0_1"/>
<dbReference type="OMA" id="GMPYKYV"/>
<dbReference type="Proteomes" id="UP000001861">
    <property type="component" value="Unassembled WGS sequence"/>
</dbReference>
<dbReference type="STRING" id="240176.A8N611"/>
<protein>
    <recommendedName>
        <fullName evidence="3">Alpha-ketoglutarate-dependent dioxygenase AlkB-like domain-containing protein</fullName>
    </recommendedName>
</protein>
<evidence type="ECO:0000313" key="5">
    <source>
        <dbReference type="Proteomes" id="UP000001861"/>
    </source>
</evidence>
<comment type="caution">
    <text evidence="4">The sequence shown here is derived from an EMBL/GenBank/DDBJ whole genome shotgun (WGS) entry which is preliminary data.</text>
</comment>
<organism evidence="4 5">
    <name type="scientific">Coprinopsis cinerea (strain Okayama-7 / 130 / ATCC MYA-4618 / FGSC 9003)</name>
    <name type="common">Inky cap fungus</name>
    <name type="synonym">Hormographiella aspergillata</name>
    <dbReference type="NCBI Taxonomy" id="240176"/>
    <lineage>
        <taxon>Eukaryota</taxon>
        <taxon>Fungi</taxon>
        <taxon>Dikarya</taxon>
        <taxon>Basidiomycota</taxon>
        <taxon>Agaricomycotina</taxon>
        <taxon>Agaricomycetes</taxon>
        <taxon>Agaricomycetidae</taxon>
        <taxon>Agaricales</taxon>
        <taxon>Agaricineae</taxon>
        <taxon>Psathyrellaceae</taxon>
        <taxon>Coprinopsis</taxon>
    </lineage>
</organism>
<dbReference type="PANTHER" id="PTHR31573">
    <property type="entry name" value="ALPHA-KETOGLUTARATE-DEPENDENT DIOXYGENASE ALKB HOMOLOG 2"/>
    <property type="match status" value="1"/>
</dbReference>
<dbReference type="InParanoid" id="A8N611"/>
<sequence>MNFTAIGSQIQLPPFEPGLLKRIESLPVPEGFPHEDPKEKARREELFSTLLQGLEAKDPTAQWERWVQNTYQRLTALSLPSHSRPYENRDRGGVFLIALQYTWLSTNSKDARLGLDFLLHHQNELRAFCNKNCKPRIPVNQWRGSDWHLNKRKYNDTGNQYFPQSKYPKSHPHQGYPQQYRNNQHWAYHDSWNRLHCPQQPPPPFCPSNRPVIPNPTRATPHSTWKHSQHWQDPGRNARSFPPRVNDVKPTRKVTASDSVSHDTAPSHNHTTGKDSVVCPNSNPNGNRSKPLHDFDSLANTPVPPLSPVQPESRPSALIATHCELPSNTSEAVNPPALQAIVGDVGEEVASIKDGPVAMVCDAANKVKEEALIAPLALPGTKVVLSAVAGAREVPTVSTSTSSTSKSIKASLLSFPPIWAQTRQEVCETFEWFRSYQGGVYFSNDIVKGYMLGGFGAKRDIFAHGGRLIISHGGGKAESTHMEKGKATVKAAGDQEATDKSVRALLRTYEEKRPLALVIDDRYSWFPFDLTSMGIAYTVLGFYMIVDAWAEYEEKVETEQGRVVRFKFAFQWCEGQGDPWWIREATEPIPSRFDDDEDVDAGPPEKLEEYAVKHDADKTDTPDTIKCQFCNKKSPQVFQPTWACLNSKCTMFWRSPDTANYLPEELEYHPEFLRLRDGCVLPMGHQSLKPSLVAERADGVTTSTAFTRGFHCSKCGRLSCRTEWRYWKCSTQGCDQVYRVPSRIHQANEFCYQPLKIDFDAEWIAPNCGIIRERLRTFPIGDSGAVGQIQTIALPKNRGYLHHIKCNAPSSKDQVNDIFKEYQDQANNGELNFRRWPMRAHKCRGALLTNYFSHNGEVIELPLVAVGLTKFFTVAGVPYHYVGGTENTVPFDQAPMAVIHARELIQRRIYEALGKGVEFNEVLTAAYMESQKMAFHSDDEKGLGPVVAGLSLGSPALMHFRLQKRYSGDNRACLMSFVLRHGDILVMDGSGVQEYYEHTVVPTNFRIAATARFIDEGRSQVETRDARTHSPVPVSIKKTWT</sequence>
<feature type="binding site" evidence="1">
    <location>
        <position position="936"/>
    </location>
    <ligand>
        <name>2-oxoglutarate</name>
        <dbReference type="ChEBI" id="CHEBI:16810"/>
    </ligand>
</feature>
<dbReference type="Gene3D" id="2.60.120.590">
    <property type="entry name" value="Alpha-ketoglutarate-dependent dioxygenase AlkB-like"/>
    <property type="match status" value="1"/>
</dbReference>
<evidence type="ECO:0000256" key="2">
    <source>
        <dbReference type="SAM" id="MobiDB-lite"/>
    </source>
</evidence>
<keyword evidence="5" id="KW-1185">Reference proteome</keyword>
<evidence type="ECO:0000256" key="1">
    <source>
        <dbReference type="PIRSR" id="PIRSR632852-1"/>
    </source>
</evidence>
<dbReference type="GO" id="GO:0035516">
    <property type="term" value="F:broad specificity oxidative DNA demethylase activity"/>
    <property type="evidence" value="ECO:0007669"/>
    <property type="project" value="TreeGrafter"/>
</dbReference>
<accession>A8N611</accession>
<dbReference type="InterPro" id="IPR037151">
    <property type="entry name" value="AlkB-like_sf"/>
</dbReference>
<feature type="compositionally biased region" description="Polar residues" evidence="2">
    <location>
        <begin position="279"/>
        <end position="288"/>
    </location>
</feature>
<evidence type="ECO:0000313" key="4">
    <source>
        <dbReference type="EMBL" id="EAU91450.2"/>
    </source>
</evidence>
<dbReference type="GeneID" id="6006742"/>
<name>A8N611_COPC7</name>
<feature type="binding site" evidence="1">
    <location>
        <position position="939"/>
    </location>
    <ligand>
        <name>substrate</name>
    </ligand>
</feature>
<dbReference type="PANTHER" id="PTHR31573:SF4">
    <property type="entry name" value="FE2OG DIOXYGENASE DOMAIN-CONTAINING PROTEIN"/>
    <property type="match status" value="1"/>
</dbReference>
<dbReference type="Pfam" id="PF13532">
    <property type="entry name" value="2OG-FeII_Oxy_2"/>
    <property type="match status" value="1"/>
</dbReference>
<dbReference type="EMBL" id="AACS02000003">
    <property type="protein sequence ID" value="EAU91450.2"/>
    <property type="molecule type" value="Genomic_DNA"/>
</dbReference>
<dbReference type="InterPro" id="IPR027450">
    <property type="entry name" value="AlkB-like"/>
</dbReference>
<feature type="region of interest" description="Disordered" evidence="2">
    <location>
        <begin position="203"/>
        <end position="314"/>
    </location>
</feature>
<gene>
    <name evidence="4" type="ORF">CC1G_01939</name>
</gene>
<dbReference type="AlphaFoldDB" id="A8N611"/>
<feature type="binding site" evidence="1">
    <location>
        <position position="927"/>
    </location>
    <ligand>
        <name>2-oxoglutarate</name>
        <dbReference type="ChEBI" id="CHEBI:16810"/>
    </ligand>
</feature>
<feature type="compositionally biased region" description="Polar residues" evidence="2">
    <location>
        <begin position="254"/>
        <end position="270"/>
    </location>
</feature>
<feature type="binding site" evidence="1">
    <location>
        <position position="998"/>
    </location>
    <ligand>
        <name>2-oxoglutarate</name>
        <dbReference type="ChEBI" id="CHEBI:16810"/>
    </ligand>
</feature>
<dbReference type="eggNOG" id="ENOG502RXJJ">
    <property type="taxonomic scope" value="Eukaryota"/>
</dbReference>
<evidence type="ECO:0000259" key="3">
    <source>
        <dbReference type="Pfam" id="PF13532"/>
    </source>
</evidence>
<dbReference type="KEGG" id="cci:CC1G_01939"/>
<dbReference type="SUPFAM" id="SSF51197">
    <property type="entry name" value="Clavaminate synthase-like"/>
    <property type="match status" value="1"/>
</dbReference>
<dbReference type="OrthoDB" id="2163491at2759"/>
<dbReference type="GO" id="GO:0006307">
    <property type="term" value="P:DNA alkylation repair"/>
    <property type="evidence" value="ECO:0007669"/>
    <property type="project" value="TreeGrafter"/>
</dbReference>
<dbReference type="GO" id="GO:0008198">
    <property type="term" value="F:ferrous iron binding"/>
    <property type="evidence" value="ECO:0007669"/>
    <property type="project" value="TreeGrafter"/>
</dbReference>
<feature type="domain" description="Alpha-ketoglutarate-dependent dioxygenase AlkB-like" evidence="3">
    <location>
        <begin position="878"/>
        <end position="1003"/>
    </location>
</feature>
<proteinExistence type="predicted"/>